<feature type="region of interest" description="Disordered" evidence="1">
    <location>
        <begin position="202"/>
        <end position="221"/>
    </location>
</feature>
<dbReference type="EMBL" id="HBFR01005842">
    <property type="protein sequence ID" value="CAD8876975.1"/>
    <property type="molecule type" value="Transcribed_RNA"/>
</dbReference>
<name>A0A7S1B7E3_9STRA</name>
<gene>
    <name evidence="2" type="ORF">CHYS00102_LOCUS4159</name>
</gene>
<protein>
    <submittedName>
        <fullName evidence="2">Uncharacterized protein</fullName>
    </submittedName>
</protein>
<dbReference type="PANTHER" id="PTHR46655">
    <property type="entry name" value="HISTONE-LYSINE N-METHYLTRANSFERASE ATXR3"/>
    <property type="match status" value="1"/>
</dbReference>
<reference evidence="2" key="1">
    <citation type="submission" date="2021-01" db="EMBL/GenBank/DDBJ databases">
        <authorList>
            <person name="Corre E."/>
            <person name="Pelletier E."/>
            <person name="Niang G."/>
            <person name="Scheremetjew M."/>
            <person name="Finn R."/>
            <person name="Kale V."/>
            <person name="Holt S."/>
            <person name="Cochrane G."/>
            <person name="Meng A."/>
            <person name="Brown T."/>
            <person name="Cohen L."/>
        </authorList>
    </citation>
    <scope>NUCLEOTIDE SEQUENCE</scope>
    <source>
        <strain evidence="2">308</strain>
    </source>
</reference>
<accession>A0A7S1B7E3</accession>
<feature type="compositionally biased region" description="Basic and acidic residues" evidence="1">
    <location>
        <begin position="127"/>
        <end position="149"/>
    </location>
</feature>
<dbReference type="PANTHER" id="PTHR46655:SF1">
    <property type="entry name" value="HISTONE-LYSINE N-METHYLTRANSFERASE ATXR3"/>
    <property type="match status" value="1"/>
</dbReference>
<evidence type="ECO:0000256" key="1">
    <source>
        <dbReference type="SAM" id="MobiDB-lite"/>
    </source>
</evidence>
<sequence>MSSCSRKPIPKRQRPLSGERFASTRNDGARPKKKNDSDGCSPPSRILREGDLVRVGSRCDRGKKEGELGKIKKVINERHSRKRKRTANFRYTDESSASKKKTESKPKAEIKHKAKPKQRKSTLVSGKTKDEGSKKQNRPSQKENEKVASGDKINTVISIAPTHDANDTFEKHWREFERTFERMEKLDRYDFFQKSQYPAVASESPDTSTAKLAESCEPGTKSISDTNNKPIFFDDLRSDIDNGRYVLDKKKIEFDRISRIYANFGLLSSNLKDDDVKIKLNYEDSIIFHEKSVDWNLFRNDVIKMCDIAYKNCAYGNGTTGTLSYTATKVKEYIVSTSRRIETKQSREMELDNFRWKFDTLVDDNNEACVQGTWRQIPFPKRKYENLTSYTICDGLSKEDISNAKHELITSMKDRFVGVPYNFSDVGLSESWMKVMGGTVKSKETSEVAAAIDSDEGVIRAQVLNTIDRLLVEVQDKCMTENNVLKQRGLRVGKYENSHDGTPLADNPEVTEQPVWGIDCFVQRNVIKMLEKDAFGSVAVEFLEKWLLPAINACPEACAHDIKCAARILQGLPPWSSDTTSPTKAPKLTLLGEAFAEKVRHGPEWVKDAGWLLEKTADALGFNAFRVHPKGHGAVVIAKEGIAANNLVTFYTGEIYPAWRWVEKLDAIEQTQKMVGLKPALADFYNMTLERYVCVNTFNNANG</sequence>
<feature type="compositionally biased region" description="Basic and acidic residues" evidence="1">
    <location>
        <begin position="91"/>
        <end position="111"/>
    </location>
</feature>
<proteinExistence type="predicted"/>
<organism evidence="2">
    <name type="scientific">Corethron hystrix</name>
    <dbReference type="NCBI Taxonomy" id="216773"/>
    <lineage>
        <taxon>Eukaryota</taxon>
        <taxon>Sar</taxon>
        <taxon>Stramenopiles</taxon>
        <taxon>Ochrophyta</taxon>
        <taxon>Bacillariophyta</taxon>
        <taxon>Coscinodiscophyceae</taxon>
        <taxon>Corethrophycidae</taxon>
        <taxon>Corethrales</taxon>
        <taxon>Corethraceae</taxon>
        <taxon>Corethron</taxon>
    </lineage>
</organism>
<feature type="region of interest" description="Disordered" evidence="1">
    <location>
        <begin position="1"/>
        <end position="150"/>
    </location>
</feature>
<dbReference type="AlphaFoldDB" id="A0A7S1B7E3"/>
<feature type="compositionally biased region" description="Basic and acidic residues" evidence="1">
    <location>
        <begin position="27"/>
        <end position="37"/>
    </location>
</feature>
<evidence type="ECO:0000313" key="2">
    <source>
        <dbReference type="EMBL" id="CAD8876975.1"/>
    </source>
</evidence>
<feature type="compositionally biased region" description="Basic and acidic residues" evidence="1">
    <location>
        <begin position="46"/>
        <end position="78"/>
    </location>
</feature>